<reference evidence="1 2" key="1">
    <citation type="journal article" date="2016" name="Front. Microbiol.">
        <title>Single-Cell (Meta-)Genomics of a Dimorphic Candidatus Thiomargarita nelsonii Reveals Genomic Plasticity.</title>
        <authorList>
            <person name="Flood B.E."/>
            <person name="Fliss P."/>
            <person name="Jones D.S."/>
            <person name="Dick G.J."/>
            <person name="Jain S."/>
            <person name="Kaster A.K."/>
            <person name="Winkel M."/>
            <person name="Mussmann M."/>
            <person name="Bailey J."/>
        </authorList>
    </citation>
    <scope>NUCLEOTIDE SEQUENCE [LARGE SCALE GENOMIC DNA]</scope>
    <source>
        <strain evidence="1">Hydrate Ridge</strain>
    </source>
</reference>
<dbReference type="InterPro" id="IPR008792">
    <property type="entry name" value="PQQD"/>
</dbReference>
<dbReference type="AlphaFoldDB" id="A0A4E0QSK5"/>
<dbReference type="Gene3D" id="1.10.10.1150">
    <property type="entry name" value="Coenzyme PQQ synthesis protein D (PqqD)"/>
    <property type="match status" value="1"/>
</dbReference>
<protein>
    <recommendedName>
        <fullName evidence="3">PqqD family protein</fullName>
    </recommendedName>
</protein>
<accession>A0A4E0QSK5</accession>
<comment type="caution">
    <text evidence="1">The sequence shown here is derived from an EMBL/GenBank/DDBJ whole genome shotgun (WGS) entry which is preliminary data.</text>
</comment>
<gene>
    <name evidence="1" type="ORF">PN36_03225</name>
</gene>
<sequence>MKTNKPSRKSDILLQEIGNEVFLYDPSKGNLHVLNPTAILVWNQCDGEHTLTEIEENLRENFQVADEIELHSDVIEIVQNFTELGVLSNNEVING</sequence>
<organism evidence="1 2">
    <name type="scientific">Candidatus Thiomargarita nelsonii</name>
    <dbReference type="NCBI Taxonomy" id="1003181"/>
    <lineage>
        <taxon>Bacteria</taxon>
        <taxon>Pseudomonadati</taxon>
        <taxon>Pseudomonadota</taxon>
        <taxon>Gammaproteobacteria</taxon>
        <taxon>Thiotrichales</taxon>
        <taxon>Thiotrichaceae</taxon>
        <taxon>Thiomargarita</taxon>
    </lineage>
</organism>
<dbReference type="Proteomes" id="UP000030428">
    <property type="component" value="Unassembled WGS sequence"/>
</dbReference>
<name>A0A4E0QSK5_9GAMM</name>
<keyword evidence="2" id="KW-1185">Reference proteome</keyword>
<evidence type="ECO:0008006" key="3">
    <source>
        <dbReference type="Google" id="ProtNLM"/>
    </source>
</evidence>
<dbReference type="EMBL" id="JSZA02000009">
    <property type="protein sequence ID" value="TGO03617.1"/>
    <property type="molecule type" value="Genomic_DNA"/>
</dbReference>
<evidence type="ECO:0000313" key="1">
    <source>
        <dbReference type="EMBL" id="TGO03617.1"/>
    </source>
</evidence>
<dbReference type="InterPro" id="IPR041881">
    <property type="entry name" value="PqqD_sf"/>
</dbReference>
<dbReference type="Pfam" id="PF05402">
    <property type="entry name" value="PqqD"/>
    <property type="match status" value="1"/>
</dbReference>
<proteinExistence type="predicted"/>
<evidence type="ECO:0000313" key="2">
    <source>
        <dbReference type="Proteomes" id="UP000030428"/>
    </source>
</evidence>